<dbReference type="GeneID" id="34559357"/>
<evidence type="ECO:0000313" key="4">
    <source>
        <dbReference type="EMBL" id="OHE98414.1"/>
    </source>
</evidence>
<protein>
    <recommendedName>
        <fullName evidence="3">C2H2-type domain-containing protein</fullName>
    </recommendedName>
</protein>
<dbReference type="Proteomes" id="UP000176998">
    <property type="component" value="Unassembled WGS sequence"/>
</dbReference>
<proteinExistence type="predicted"/>
<feature type="compositionally biased region" description="Polar residues" evidence="2">
    <location>
        <begin position="216"/>
        <end position="230"/>
    </location>
</feature>
<evidence type="ECO:0000256" key="2">
    <source>
        <dbReference type="SAM" id="MobiDB-lite"/>
    </source>
</evidence>
<dbReference type="OrthoDB" id="4848422at2759"/>
<dbReference type="PROSITE" id="PS50157">
    <property type="entry name" value="ZINC_FINGER_C2H2_2"/>
    <property type="match status" value="1"/>
</dbReference>
<dbReference type="AlphaFoldDB" id="A0A1G4BAI2"/>
<dbReference type="GO" id="GO:0008270">
    <property type="term" value="F:zinc ion binding"/>
    <property type="evidence" value="ECO:0007669"/>
    <property type="project" value="UniProtKB-KW"/>
</dbReference>
<dbReference type="PROSITE" id="PS00028">
    <property type="entry name" value="ZINC_FINGER_C2H2_1"/>
    <property type="match status" value="1"/>
</dbReference>
<feature type="region of interest" description="Disordered" evidence="2">
    <location>
        <begin position="74"/>
        <end position="96"/>
    </location>
</feature>
<feature type="compositionally biased region" description="Low complexity" evidence="2">
    <location>
        <begin position="200"/>
        <end position="215"/>
    </location>
</feature>
<keyword evidence="1" id="KW-0479">Metal-binding</keyword>
<dbReference type="EMBL" id="MJBS01000046">
    <property type="protein sequence ID" value="OHE98414.1"/>
    <property type="molecule type" value="Genomic_DNA"/>
</dbReference>
<dbReference type="RefSeq" id="XP_022475564.1">
    <property type="nucleotide sequence ID" value="XM_022617847.1"/>
</dbReference>
<dbReference type="InterPro" id="IPR013087">
    <property type="entry name" value="Znf_C2H2_type"/>
</dbReference>
<name>A0A1G4BAI2_9PEZI</name>
<keyword evidence="1" id="KW-0863">Zinc-finger</keyword>
<evidence type="ECO:0000313" key="5">
    <source>
        <dbReference type="Proteomes" id="UP000176998"/>
    </source>
</evidence>
<sequence length="322" mass="36150">MDPYYDDEHQRKLYWDESTRMAGTVQYVPADQAYPEGYLGLTVNDSEPWRRTDNEYPRPIHQRQGAFAIQTTRNAQEEPGIHQSEPNATEGGDQYDIEPEPQIIEYLQDGYTDMQSVDSGSMQQLTGAGQILVDFGVDPALDPSPEYGDPLGFVDQGVEQELYNGQELEQYPHENVAEAKEQQQQQQGEEEDEENTSEVISSGPAAPAIPQIAASVQVSQARSTKQSHNATIPGVQYNDGSPDPTPGVPGLALVPAEDPCRRETVVIDGKEKIRVRCNRCRKAFSRVDEARWHLRFEHYGQYYLPRGCHIVKGREQALIDCP</sequence>
<feature type="domain" description="C2H2-type" evidence="3">
    <location>
        <begin position="275"/>
        <end position="303"/>
    </location>
</feature>
<comment type="caution">
    <text evidence="4">The sequence shown here is derived from an EMBL/GenBank/DDBJ whole genome shotgun (WGS) entry which is preliminary data.</text>
</comment>
<reference evidence="4 5" key="1">
    <citation type="submission" date="2016-09" db="EMBL/GenBank/DDBJ databases">
        <authorList>
            <person name="Capua I."/>
            <person name="De Benedictis P."/>
            <person name="Joannis T."/>
            <person name="Lombin L.H."/>
            <person name="Cattoli G."/>
        </authorList>
    </citation>
    <scope>NUCLEOTIDE SEQUENCE [LARGE SCALE GENOMIC DNA]</scope>
    <source>
        <strain evidence="4 5">IMI 309357</strain>
    </source>
</reference>
<evidence type="ECO:0000259" key="3">
    <source>
        <dbReference type="PROSITE" id="PS50157"/>
    </source>
</evidence>
<accession>A0A1G4BAI2</accession>
<keyword evidence="1" id="KW-0862">Zinc</keyword>
<gene>
    <name evidence="4" type="ORF">CORC01_06205</name>
</gene>
<keyword evidence="5" id="KW-1185">Reference proteome</keyword>
<evidence type="ECO:0000256" key="1">
    <source>
        <dbReference type="PROSITE-ProRule" id="PRU00042"/>
    </source>
</evidence>
<organism evidence="4 5">
    <name type="scientific">Colletotrichum orchidophilum</name>
    <dbReference type="NCBI Taxonomy" id="1209926"/>
    <lineage>
        <taxon>Eukaryota</taxon>
        <taxon>Fungi</taxon>
        <taxon>Dikarya</taxon>
        <taxon>Ascomycota</taxon>
        <taxon>Pezizomycotina</taxon>
        <taxon>Sordariomycetes</taxon>
        <taxon>Hypocreomycetidae</taxon>
        <taxon>Glomerellales</taxon>
        <taxon>Glomerellaceae</taxon>
        <taxon>Colletotrichum</taxon>
    </lineage>
</organism>
<feature type="region of interest" description="Disordered" evidence="2">
    <location>
        <begin position="177"/>
        <end position="242"/>
    </location>
</feature>